<feature type="region of interest" description="Disordered" evidence="1">
    <location>
        <begin position="1"/>
        <end position="188"/>
    </location>
</feature>
<feature type="region of interest" description="Disordered" evidence="1">
    <location>
        <begin position="266"/>
        <end position="292"/>
    </location>
</feature>
<feature type="region of interest" description="Disordered" evidence="1">
    <location>
        <begin position="333"/>
        <end position="358"/>
    </location>
</feature>
<feature type="transmembrane region" description="Helical" evidence="2">
    <location>
        <begin position="836"/>
        <end position="856"/>
    </location>
</feature>
<reference evidence="3 4" key="1">
    <citation type="submission" date="2015-05" db="EMBL/GenBank/DDBJ databases">
        <title>Distinctive expansion of gene families associated with plant cell wall degradation and secondary metabolism in the genomes of grapevine trunk pathogens.</title>
        <authorList>
            <person name="Lawrence D.P."/>
            <person name="Travadon R."/>
            <person name="Rolshausen P.E."/>
            <person name="Baumgartner K."/>
        </authorList>
    </citation>
    <scope>NUCLEOTIDE SEQUENCE [LARGE SCALE GENOMIC DNA]</scope>
    <source>
        <strain evidence="3">UCRPC4</strain>
    </source>
</reference>
<proteinExistence type="predicted"/>
<feature type="compositionally biased region" description="Acidic residues" evidence="1">
    <location>
        <begin position="122"/>
        <end position="137"/>
    </location>
</feature>
<dbReference type="EMBL" id="LCWF01000034">
    <property type="protein sequence ID" value="KKY26750.1"/>
    <property type="molecule type" value="Genomic_DNA"/>
</dbReference>
<feature type="compositionally biased region" description="Basic and acidic residues" evidence="1">
    <location>
        <begin position="536"/>
        <end position="545"/>
    </location>
</feature>
<feature type="region of interest" description="Disordered" evidence="1">
    <location>
        <begin position="595"/>
        <end position="616"/>
    </location>
</feature>
<name>A0A0G2HE26_PHACM</name>
<feature type="compositionally biased region" description="Polar residues" evidence="1">
    <location>
        <begin position="344"/>
        <end position="358"/>
    </location>
</feature>
<feature type="compositionally biased region" description="Basic residues" evidence="1">
    <location>
        <begin position="23"/>
        <end position="33"/>
    </location>
</feature>
<feature type="region of interest" description="Disordered" evidence="1">
    <location>
        <begin position="474"/>
        <end position="549"/>
    </location>
</feature>
<dbReference type="OrthoDB" id="3439035at2759"/>
<accession>A0A0G2HE26</accession>
<keyword evidence="4" id="KW-1185">Reference proteome</keyword>
<reference evidence="3 4" key="2">
    <citation type="submission" date="2015-05" db="EMBL/GenBank/DDBJ databases">
        <authorList>
            <person name="Morales-Cruz A."/>
            <person name="Amrine K.C."/>
            <person name="Cantu D."/>
        </authorList>
    </citation>
    <scope>NUCLEOTIDE SEQUENCE [LARGE SCALE GENOMIC DNA]</scope>
    <source>
        <strain evidence="3">UCRPC4</strain>
    </source>
</reference>
<keyword evidence="2" id="KW-0812">Transmembrane</keyword>
<dbReference type="Proteomes" id="UP000053317">
    <property type="component" value="Unassembled WGS sequence"/>
</dbReference>
<gene>
    <name evidence="3" type="ORF">UCRPC4_g01441</name>
</gene>
<feature type="transmembrane region" description="Helical" evidence="2">
    <location>
        <begin position="903"/>
        <end position="926"/>
    </location>
</feature>
<sequence length="991" mass="108708">MSDSSKIPTPTPTKTDNATPASKPRRALGHNKSLRAAWDATGGGGRQTMRAPGLPPARHAASKSTPPSLTQSTPPRREKWTRIDNTPSPSHSKLDQDLKSPASTVSSPPKGLTEAYQRIADEELLAEQEGEASDEDLEERRALQVSDRDLLNRRMKQDSPVMMRNSRRSSPLPIGGVSDRENNTKGIVDDNNTAVSRISDLSFLDEMTDQDLAAKLTPHAVDRAKDKARLQRAVQRDSPIAFSRANGGLKGRSADDILLHDVMEGENLTQTSTGSTGSGRSDKLDMSVNVPKTWGSKSKVGREWMNKIHRREVPLNNDSSVLDWARAAADIPLPPNGEAHSNRVESSSRGSTPVSMRQKSSLDRLQQFDINDFTGTSLQASNSPPVRARTMADETRELEIENLSRRAVTTNRLDELRKRESPELQKRSLVVDLPSHAKVEDQKSIRSVKFEDYGEQIPDTPIIIYKQGMNGVSRSVSDSFGDRKPQVRHNHDSRDDLQRLSRAISESPKPSSTEDDESIGFKDILFTRNADTDTPMPKRNDEEARATPLPSRLNALDLAIKTPVVTGAWTDTILPDTVRANKAVPGTARFSKTPHILGGWVDTPMPTVKKGPGQQELETTKEIPEDLVNGIVEKSTGAEAHSQGQKTVVDENARLPTGPQSALAALISRKKAGIQEDTQTSSPADDKTMDMGDLTIESLEDLLTLDNADMTTLIRMSAELDAKRALALGTSPDEDLGLTPEEQIISRLGSKLERLQSNIHTARKGISKLEKSVSHPDTLSPPLDLTLQHKHNASHSNMICPTCQSPTPTGTLITIHLPFSLPPFPRLMHPRQTNQYLRRPTALGLSLLIISLYYILENLLCIQYCHPFYADFYIWPEEPEPRYGSVIPTLLWRKSGLRWLYRNFTGVAGLANFIWYIGVITIRFWARLLGLSDGFVGEGGGGGDSMLATGTSTSAPGSIFTGQEALAGTSAGGIVNDDWANAGSMAHDEYL</sequence>
<keyword evidence="2" id="KW-1133">Transmembrane helix</keyword>
<feature type="compositionally biased region" description="Low complexity" evidence="1">
    <location>
        <begin position="62"/>
        <end position="74"/>
    </location>
</feature>
<keyword evidence="2" id="KW-0472">Membrane</keyword>
<evidence type="ECO:0000256" key="1">
    <source>
        <dbReference type="SAM" id="MobiDB-lite"/>
    </source>
</evidence>
<evidence type="ECO:0000256" key="2">
    <source>
        <dbReference type="SAM" id="Phobius"/>
    </source>
</evidence>
<evidence type="ECO:0000313" key="4">
    <source>
        <dbReference type="Proteomes" id="UP000053317"/>
    </source>
</evidence>
<feature type="compositionally biased region" description="Basic and acidic residues" evidence="1">
    <location>
        <begin position="480"/>
        <end position="499"/>
    </location>
</feature>
<comment type="caution">
    <text evidence="3">The sequence shown here is derived from an EMBL/GenBank/DDBJ whole genome shotgun (WGS) entry which is preliminary data.</text>
</comment>
<dbReference type="AlphaFoldDB" id="A0A0G2HE26"/>
<organism evidence="3 4">
    <name type="scientific">Phaeomoniella chlamydospora</name>
    <name type="common">Phaeoacremonium chlamydosporum</name>
    <dbReference type="NCBI Taxonomy" id="158046"/>
    <lineage>
        <taxon>Eukaryota</taxon>
        <taxon>Fungi</taxon>
        <taxon>Dikarya</taxon>
        <taxon>Ascomycota</taxon>
        <taxon>Pezizomycotina</taxon>
        <taxon>Eurotiomycetes</taxon>
        <taxon>Chaetothyriomycetidae</taxon>
        <taxon>Phaeomoniellales</taxon>
        <taxon>Phaeomoniellaceae</taxon>
        <taxon>Phaeomoniella</taxon>
    </lineage>
</organism>
<protein>
    <submittedName>
        <fullName evidence="3">Uncharacterized protein</fullName>
    </submittedName>
</protein>
<feature type="compositionally biased region" description="Basic and acidic residues" evidence="1">
    <location>
        <begin position="138"/>
        <end position="157"/>
    </location>
</feature>
<evidence type="ECO:0000313" key="3">
    <source>
        <dbReference type="EMBL" id="KKY26750.1"/>
    </source>
</evidence>